<keyword evidence="12" id="KW-0902">Two-component regulatory system</keyword>
<dbReference type="Pfam" id="PF00672">
    <property type="entry name" value="HAMP"/>
    <property type="match status" value="1"/>
</dbReference>
<accession>A0AAW9K037</accession>
<evidence type="ECO:0000313" key="17">
    <source>
        <dbReference type="EMBL" id="MDZ5759240.1"/>
    </source>
</evidence>
<dbReference type="InterPro" id="IPR003594">
    <property type="entry name" value="HATPase_dom"/>
</dbReference>
<evidence type="ECO:0000256" key="7">
    <source>
        <dbReference type="ARBA" id="ARBA00022692"/>
    </source>
</evidence>
<dbReference type="AlphaFoldDB" id="A0AAW9K037"/>
<keyword evidence="8" id="KW-0547">Nucleotide-binding</keyword>
<dbReference type="SUPFAM" id="SSF47384">
    <property type="entry name" value="Homodimeric domain of signal transducing histidine kinase"/>
    <property type="match status" value="1"/>
</dbReference>
<dbReference type="EC" id="2.7.13.3" evidence="3"/>
<dbReference type="InterPro" id="IPR003660">
    <property type="entry name" value="HAMP_dom"/>
</dbReference>
<dbReference type="InterPro" id="IPR036097">
    <property type="entry name" value="HisK_dim/P_sf"/>
</dbReference>
<dbReference type="InterPro" id="IPR003661">
    <property type="entry name" value="HisK_dim/P_dom"/>
</dbReference>
<keyword evidence="4" id="KW-1003">Cell membrane</keyword>
<dbReference type="InterPro" id="IPR050398">
    <property type="entry name" value="HssS/ArlS-like"/>
</dbReference>
<evidence type="ECO:0000259" key="15">
    <source>
        <dbReference type="PROSITE" id="PS50109"/>
    </source>
</evidence>
<sequence>MTIKMRFLISYLGGIIVTLLSLFLISSITLFVVTGSVPSPNNLYKMITRERSLSLEEEGAFLELRLLAKNEPDSLKNLENPELVKIIQEIEQQNLAVVIRQGEDISYYSNGLVEKSLLAHFPIYEPNNLKVNGTIDNAGRLYRYMKFDFKDSSQMANSVMVLKKENTFVEFLQKWGLLISGLIILIALIFVQLFNRSITKTIIEPLDQLKKSTETMKTGNLESIEVPLDNEYAANEIKELADSFEEMRLQVKQSAIEQKRYEENRKELIANISHDLKTPITSIIGYVEGLQDGVATTKEKEAQYLATIHKKATSLNHLIEELFLYSKLDLQKIGFNFEEVNIRQFLVHISEEYQMELANQGTHLSTEFGEEHEAYCLIDREQVNRILGNLIQNSLNFRDMGKEFNQVILRLTQTESKVWIEVEDNGIGIDEEQQAFIFDRFYRGESSRNIAMGGSGLGLAIVKQLVEAHGGTLQLNSIKDQGTKIAFCLNKLVEKE</sequence>
<dbReference type="Pfam" id="PF00512">
    <property type="entry name" value="HisKA"/>
    <property type="match status" value="1"/>
</dbReference>
<dbReference type="Gene3D" id="1.10.287.130">
    <property type="match status" value="1"/>
</dbReference>
<dbReference type="Pfam" id="PF02518">
    <property type="entry name" value="HATPase_c"/>
    <property type="match status" value="1"/>
</dbReference>
<evidence type="ECO:0000256" key="1">
    <source>
        <dbReference type="ARBA" id="ARBA00000085"/>
    </source>
</evidence>
<dbReference type="PROSITE" id="PS50885">
    <property type="entry name" value="HAMP"/>
    <property type="match status" value="1"/>
</dbReference>
<evidence type="ECO:0000259" key="16">
    <source>
        <dbReference type="PROSITE" id="PS50885"/>
    </source>
</evidence>
<dbReference type="SUPFAM" id="SSF55874">
    <property type="entry name" value="ATPase domain of HSP90 chaperone/DNA topoisomerase II/histidine kinase"/>
    <property type="match status" value="1"/>
</dbReference>
<dbReference type="FunFam" id="1.10.287.130:FF:000008">
    <property type="entry name" value="Two-component sensor histidine kinase"/>
    <property type="match status" value="1"/>
</dbReference>
<dbReference type="CDD" id="cd00082">
    <property type="entry name" value="HisKA"/>
    <property type="match status" value="1"/>
</dbReference>
<proteinExistence type="predicted"/>
<dbReference type="SMART" id="SM00388">
    <property type="entry name" value="HisKA"/>
    <property type="match status" value="1"/>
</dbReference>
<keyword evidence="6" id="KW-0808">Transferase</keyword>
<keyword evidence="10" id="KW-0067">ATP-binding</keyword>
<evidence type="ECO:0000256" key="10">
    <source>
        <dbReference type="ARBA" id="ARBA00022840"/>
    </source>
</evidence>
<dbReference type="SMART" id="SM00387">
    <property type="entry name" value="HATPase_c"/>
    <property type="match status" value="1"/>
</dbReference>
<feature type="domain" description="Histidine kinase" evidence="15">
    <location>
        <begin position="271"/>
        <end position="493"/>
    </location>
</feature>
<protein>
    <recommendedName>
        <fullName evidence="3">histidine kinase</fullName>
        <ecNumber evidence="3">2.7.13.3</ecNumber>
    </recommendedName>
</protein>
<comment type="caution">
    <text evidence="17">The sequence shown here is derived from an EMBL/GenBank/DDBJ whole genome shotgun (WGS) entry which is preliminary data.</text>
</comment>
<dbReference type="Gene3D" id="3.30.565.10">
    <property type="entry name" value="Histidine kinase-like ATPase, C-terminal domain"/>
    <property type="match status" value="1"/>
</dbReference>
<evidence type="ECO:0000256" key="4">
    <source>
        <dbReference type="ARBA" id="ARBA00022475"/>
    </source>
</evidence>
<dbReference type="PRINTS" id="PR00344">
    <property type="entry name" value="BCTRLSENSOR"/>
</dbReference>
<dbReference type="GO" id="GO:0005524">
    <property type="term" value="F:ATP binding"/>
    <property type="evidence" value="ECO:0007669"/>
    <property type="project" value="UniProtKB-KW"/>
</dbReference>
<evidence type="ECO:0000256" key="8">
    <source>
        <dbReference type="ARBA" id="ARBA00022741"/>
    </source>
</evidence>
<evidence type="ECO:0000256" key="5">
    <source>
        <dbReference type="ARBA" id="ARBA00022553"/>
    </source>
</evidence>
<feature type="domain" description="HAMP" evidence="16">
    <location>
        <begin position="200"/>
        <end position="256"/>
    </location>
</feature>
<dbReference type="FunFam" id="3.30.565.10:FF:000006">
    <property type="entry name" value="Sensor histidine kinase WalK"/>
    <property type="match status" value="1"/>
</dbReference>
<dbReference type="GO" id="GO:0000155">
    <property type="term" value="F:phosphorelay sensor kinase activity"/>
    <property type="evidence" value="ECO:0007669"/>
    <property type="project" value="InterPro"/>
</dbReference>
<evidence type="ECO:0000256" key="3">
    <source>
        <dbReference type="ARBA" id="ARBA00012438"/>
    </source>
</evidence>
<dbReference type="Gene3D" id="6.10.340.10">
    <property type="match status" value="1"/>
</dbReference>
<feature type="transmembrane region" description="Helical" evidence="14">
    <location>
        <begin position="7"/>
        <end position="33"/>
    </location>
</feature>
<evidence type="ECO:0000256" key="9">
    <source>
        <dbReference type="ARBA" id="ARBA00022777"/>
    </source>
</evidence>
<evidence type="ECO:0000256" key="12">
    <source>
        <dbReference type="ARBA" id="ARBA00023012"/>
    </source>
</evidence>
<keyword evidence="5" id="KW-0597">Phosphoprotein</keyword>
<dbReference type="InterPro" id="IPR005467">
    <property type="entry name" value="His_kinase_dom"/>
</dbReference>
<dbReference type="RefSeq" id="WP_322809118.1">
    <property type="nucleotide sequence ID" value="NZ_JAVBVO010000003.1"/>
</dbReference>
<dbReference type="EMBL" id="JAVBVO010000003">
    <property type="protein sequence ID" value="MDZ5759240.1"/>
    <property type="molecule type" value="Genomic_DNA"/>
</dbReference>
<comment type="subcellular location">
    <subcellularLocation>
        <location evidence="2">Cell membrane</location>
        <topology evidence="2">Multi-pass membrane protein</topology>
    </subcellularLocation>
</comment>
<dbReference type="InterPro" id="IPR036890">
    <property type="entry name" value="HATPase_C_sf"/>
</dbReference>
<dbReference type="CDD" id="cd06225">
    <property type="entry name" value="HAMP"/>
    <property type="match status" value="1"/>
</dbReference>
<keyword evidence="11 14" id="KW-1133">Transmembrane helix</keyword>
<keyword evidence="9 17" id="KW-0418">Kinase</keyword>
<dbReference type="PANTHER" id="PTHR45528">
    <property type="entry name" value="SENSOR HISTIDINE KINASE CPXA"/>
    <property type="match status" value="1"/>
</dbReference>
<name>A0AAW9K037_CARML</name>
<evidence type="ECO:0000256" key="14">
    <source>
        <dbReference type="SAM" id="Phobius"/>
    </source>
</evidence>
<reference evidence="17" key="1">
    <citation type="submission" date="2023-08" db="EMBL/GenBank/DDBJ databases">
        <title>Genomic characterization of piscicolin 126 produced by Carnobacterium maltaromaticum CM22 strain isolated from salmon (Salmo salar).</title>
        <authorList>
            <person name="Gonzalez-Gragera E."/>
            <person name="Garcia-Lopez J.D."/>
            <person name="Teso-Perez C."/>
            <person name="Gimenez-Hernandez I."/>
            <person name="Peralta-Sanchez J.M."/>
            <person name="Valdivia E."/>
            <person name="Montalban-Lopez M."/>
            <person name="Martin-Platero A.M."/>
            <person name="Banos A."/>
            <person name="Martinez-Bueno M."/>
        </authorList>
    </citation>
    <scope>NUCLEOTIDE SEQUENCE</scope>
    <source>
        <strain evidence="17">CM22</strain>
    </source>
</reference>
<keyword evidence="13 14" id="KW-0472">Membrane</keyword>
<comment type="catalytic activity">
    <reaction evidence="1">
        <text>ATP + protein L-histidine = ADP + protein N-phospho-L-histidine.</text>
        <dbReference type="EC" id="2.7.13.3"/>
    </reaction>
</comment>
<feature type="transmembrane region" description="Helical" evidence="14">
    <location>
        <begin position="175"/>
        <end position="194"/>
    </location>
</feature>
<evidence type="ECO:0000313" key="18">
    <source>
        <dbReference type="Proteomes" id="UP001290462"/>
    </source>
</evidence>
<dbReference type="InterPro" id="IPR004358">
    <property type="entry name" value="Sig_transdc_His_kin-like_C"/>
</dbReference>
<evidence type="ECO:0000256" key="6">
    <source>
        <dbReference type="ARBA" id="ARBA00022679"/>
    </source>
</evidence>
<evidence type="ECO:0000256" key="13">
    <source>
        <dbReference type="ARBA" id="ARBA00023136"/>
    </source>
</evidence>
<keyword evidence="7 14" id="KW-0812">Transmembrane</keyword>
<dbReference type="PROSITE" id="PS50109">
    <property type="entry name" value="HIS_KIN"/>
    <property type="match status" value="1"/>
</dbReference>
<dbReference type="Proteomes" id="UP001290462">
    <property type="component" value="Unassembled WGS sequence"/>
</dbReference>
<dbReference type="PANTHER" id="PTHR45528:SF1">
    <property type="entry name" value="SENSOR HISTIDINE KINASE CPXA"/>
    <property type="match status" value="1"/>
</dbReference>
<organism evidence="17 18">
    <name type="scientific">Carnobacterium maltaromaticum</name>
    <name type="common">Carnobacterium piscicola</name>
    <dbReference type="NCBI Taxonomy" id="2751"/>
    <lineage>
        <taxon>Bacteria</taxon>
        <taxon>Bacillati</taxon>
        <taxon>Bacillota</taxon>
        <taxon>Bacilli</taxon>
        <taxon>Lactobacillales</taxon>
        <taxon>Carnobacteriaceae</taxon>
        <taxon>Carnobacterium</taxon>
    </lineage>
</organism>
<gene>
    <name evidence="17" type="ORF">RAK27_11265</name>
</gene>
<dbReference type="CDD" id="cd00075">
    <property type="entry name" value="HATPase"/>
    <property type="match status" value="1"/>
</dbReference>
<dbReference type="GO" id="GO:0005886">
    <property type="term" value="C:plasma membrane"/>
    <property type="evidence" value="ECO:0007669"/>
    <property type="project" value="UniProtKB-SubCell"/>
</dbReference>
<evidence type="ECO:0000256" key="11">
    <source>
        <dbReference type="ARBA" id="ARBA00022989"/>
    </source>
</evidence>
<evidence type="ECO:0000256" key="2">
    <source>
        <dbReference type="ARBA" id="ARBA00004651"/>
    </source>
</evidence>